<keyword evidence="11" id="KW-1185">Reference proteome</keyword>
<dbReference type="InterPro" id="IPR009075">
    <property type="entry name" value="AcylCo_DH/oxidase_C"/>
</dbReference>
<dbReference type="GO" id="GO:0050660">
    <property type="term" value="F:flavin adenine dinucleotide binding"/>
    <property type="evidence" value="ECO:0007669"/>
    <property type="project" value="InterPro"/>
</dbReference>
<dbReference type="GO" id="GO:0003995">
    <property type="term" value="F:acyl-CoA dehydrogenase activity"/>
    <property type="evidence" value="ECO:0007669"/>
    <property type="project" value="InterPro"/>
</dbReference>
<protein>
    <recommendedName>
        <fullName evidence="12">Acyl-CoA dehydrogenase 6</fullName>
    </recommendedName>
</protein>
<dbReference type="SUPFAM" id="SSF56645">
    <property type="entry name" value="Acyl-CoA dehydrogenase NM domain-like"/>
    <property type="match status" value="1"/>
</dbReference>
<sequence length="464" mass="51401">MFGACCCRSESNLVCNSLCCVLVVVNISVQLRMTSVTPLRLVSRLFKPVSPVRTITLAYVTKQCDKGSTETYNSSYEPDIGNLYTEEHLSLRKTVRKIIDKDINPHVDEWEAAGEFPIRELFKKLGNAGILGVNMPQEFGGLGLDWSYSLAVAEELGYINCGSIPMAIGVQTEMSTQALAKFGSDELRKQFLAPAVAGDMIASIGVSELSAGSDVAAIKTQAVRKGDDYVINGSKMWITNGLKADWMCMLANTGSGPVHKNKSLIIVPLNTKGIERVKIDKLGMDCSDTAQIFFEDVRVPISYCIGEENHGFLYQMQQFQLERLFASGSLIIGLETIIKETAEYCSQRKAFGYPLINNQIIHYTLAELQTEVEALRALTYRAVARYIRGEDVTYLASMCKLKVGRLARQVTDSCLQYWGGMGYTKEVKVSRMYRDFRLVSIGGGADEVMLGIICKYMETLPTVK</sequence>
<dbReference type="Gene3D" id="1.10.540.10">
    <property type="entry name" value="Acyl-CoA dehydrogenase/oxidase, N-terminal domain"/>
    <property type="match status" value="1"/>
</dbReference>
<evidence type="ECO:0000313" key="10">
    <source>
        <dbReference type="EMBL" id="KAK2168676.1"/>
    </source>
</evidence>
<proteinExistence type="inferred from homology"/>
<feature type="domain" description="Acyl-CoA dehydrogenase/oxidase C-terminal" evidence="7">
    <location>
        <begin position="309"/>
        <end position="455"/>
    </location>
</feature>
<organism evidence="10 11">
    <name type="scientific">Paralvinella palmiformis</name>
    <dbReference type="NCBI Taxonomy" id="53620"/>
    <lineage>
        <taxon>Eukaryota</taxon>
        <taxon>Metazoa</taxon>
        <taxon>Spiralia</taxon>
        <taxon>Lophotrochozoa</taxon>
        <taxon>Annelida</taxon>
        <taxon>Polychaeta</taxon>
        <taxon>Sedentaria</taxon>
        <taxon>Canalipalpata</taxon>
        <taxon>Terebellida</taxon>
        <taxon>Terebelliformia</taxon>
        <taxon>Alvinellidae</taxon>
        <taxon>Paralvinella</taxon>
    </lineage>
</organism>
<dbReference type="PROSITE" id="PS00073">
    <property type="entry name" value="ACYL_COA_DH_2"/>
    <property type="match status" value="1"/>
</dbReference>
<dbReference type="Gene3D" id="1.20.140.10">
    <property type="entry name" value="Butyryl-CoA Dehydrogenase, subunit A, domain 3"/>
    <property type="match status" value="1"/>
</dbReference>
<feature type="domain" description="Acyl-CoA oxidase/dehydrogenase middle" evidence="8">
    <location>
        <begin position="204"/>
        <end position="297"/>
    </location>
</feature>
<evidence type="ECO:0008006" key="12">
    <source>
        <dbReference type="Google" id="ProtNLM"/>
    </source>
</evidence>
<evidence type="ECO:0000259" key="9">
    <source>
        <dbReference type="Pfam" id="PF02771"/>
    </source>
</evidence>
<dbReference type="InterPro" id="IPR009100">
    <property type="entry name" value="AcylCoA_DH/oxidase_NM_dom_sf"/>
</dbReference>
<reference evidence="10" key="1">
    <citation type="journal article" date="2023" name="Mol. Biol. Evol.">
        <title>Third-Generation Sequencing Reveals the Adaptive Role of the Epigenome in Three Deep-Sea Polychaetes.</title>
        <authorList>
            <person name="Perez M."/>
            <person name="Aroh O."/>
            <person name="Sun Y."/>
            <person name="Lan Y."/>
            <person name="Juniper S.K."/>
            <person name="Young C.R."/>
            <person name="Angers B."/>
            <person name="Qian P.Y."/>
        </authorList>
    </citation>
    <scope>NUCLEOTIDE SEQUENCE</scope>
    <source>
        <strain evidence="10">P08H-3</strain>
    </source>
</reference>
<keyword evidence="4 6" id="KW-0274">FAD</keyword>
<dbReference type="InterPro" id="IPR036250">
    <property type="entry name" value="AcylCo_DH-like_C"/>
</dbReference>
<dbReference type="AlphaFoldDB" id="A0AAD9KC93"/>
<dbReference type="SUPFAM" id="SSF47203">
    <property type="entry name" value="Acyl-CoA dehydrogenase C-terminal domain-like"/>
    <property type="match status" value="1"/>
</dbReference>
<evidence type="ECO:0000259" key="8">
    <source>
        <dbReference type="Pfam" id="PF02770"/>
    </source>
</evidence>
<dbReference type="InterPro" id="IPR006089">
    <property type="entry name" value="Acyl-CoA_DH_CS"/>
</dbReference>
<dbReference type="InterPro" id="IPR037069">
    <property type="entry name" value="AcylCoA_DH/ox_N_sf"/>
</dbReference>
<dbReference type="Pfam" id="PF00441">
    <property type="entry name" value="Acyl-CoA_dh_1"/>
    <property type="match status" value="1"/>
</dbReference>
<dbReference type="PANTHER" id="PTHR48083">
    <property type="entry name" value="MEDIUM-CHAIN SPECIFIC ACYL-COA DEHYDROGENASE, MITOCHONDRIAL-RELATED"/>
    <property type="match status" value="1"/>
</dbReference>
<dbReference type="Gene3D" id="2.40.110.10">
    <property type="entry name" value="Butyryl-CoA Dehydrogenase, subunit A, domain 2"/>
    <property type="match status" value="1"/>
</dbReference>
<comment type="caution">
    <text evidence="10">The sequence shown here is derived from an EMBL/GenBank/DDBJ whole genome shotgun (WGS) entry which is preliminary data.</text>
</comment>
<evidence type="ECO:0000259" key="7">
    <source>
        <dbReference type="Pfam" id="PF00441"/>
    </source>
</evidence>
<keyword evidence="5 6" id="KW-0560">Oxidoreductase</keyword>
<evidence type="ECO:0000256" key="4">
    <source>
        <dbReference type="ARBA" id="ARBA00022827"/>
    </source>
</evidence>
<dbReference type="Pfam" id="PF02770">
    <property type="entry name" value="Acyl-CoA_dh_M"/>
    <property type="match status" value="1"/>
</dbReference>
<evidence type="ECO:0000256" key="3">
    <source>
        <dbReference type="ARBA" id="ARBA00022630"/>
    </source>
</evidence>
<evidence type="ECO:0000313" key="11">
    <source>
        <dbReference type="Proteomes" id="UP001208570"/>
    </source>
</evidence>
<evidence type="ECO:0000256" key="6">
    <source>
        <dbReference type="RuleBase" id="RU362125"/>
    </source>
</evidence>
<dbReference type="FunFam" id="2.40.110.10:FF:000002">
    <property type="entry name" value="Acyl-CoA dehydrogenase fadE12"/>
    <property type="match status" value="1"/>
</dbReference>
<dbReference type="PROSITE" id="PS00072">
    <property type="entry name" value="ACYL_COA_DH_1"/>
    <property type="match status" value="1"/>
</dbReference>
<comment type="similarity">
    <text evidence="2 6">Belongs to the acyl-CoA dehydrogenase family.</text>
</comment>
<comment type="cofactor">
    <cofactor evidence="1 6">
        <name>FAD</name>
        <dbReference type="ChEBI" id="CHEBI:57692"/>
    </cofactor>
</comment>
<evidence type="ECO:0000256" key="1">
    <source>
        <dbReference type="ARBA" id="ARBA00001974"/>
    </source>
</evidence>
<dbReference type="GO" id="GO:0033539">
    <property type="term" value="P:fatty acid beta-oxidation using acyl-CoA dehydrogenase"/>
    <property type="evidence" value="ECO:0007669"/>
    <property type="project" value="TreeGrafter"/>
</dbReference>
<dbReference type="InterPro" id="IPR006091">
    <property type="entry name" value="Acyl-CoA_Oxase/DH_mid-dom"/>
</dbReference>
<dbReference type="Proteomes" id="UP001208570">
    <property type="component" value="Unassembled WGS sequence"/>
</dbReference>
<accession>A0AAD9KC93</accession>
<dbReference type="InterPro" id="IPR046373">
    <property type="entry name" value="Acyl-CoA_Oxase/DH_mid-dom_sf"/>
</dbReference>
<dbReference type="GO" id="GO:0005737">
    <property type="term" value="C:cytoplasm"/>
    <property type="evidence" value="ECO:0007669"/>
    <property type="project" value="TreeGrafter"/>
</dbReference>
<dbReference type="PANTHER" id="PTHR48083:SF6">
    <property type="entry name" value="ACYL-COA DEHYDROGENASE 6"/>
    <property type="match status" value="1"/>
</dbReference>
<dbReference type="InterPro" id="IPR050741">
    <property type="entry name" value="Acyl-CoA_dehydrogenase"/>
</dbReference>
<dbReference type="EMBL" id="JAODUP010000015">
    <property type="protein sequence ID" value="KAK2168676.1"/>
    <property type="molecule type" value="Genomic_DNA"/>
</dbReference>
<evidence type="ECO:0000256" key="2">
    <source>
        <dbReference type="ARBA" id="ARBA00009347"/>
    </source>
</evidence>
<feature type="domain" description="Acyl-CoA dehydrogenase/oxidase N-terminal" evidence="9">
    <location>
        <begin position="85"/>
        <end position="199"/>
    </location>
</feature>
<dbReference type="Pfam" id="PF02771">
    <property type="entry name" value="Acyl-CoA_dh_N"/>
    <property type="match status" value="1"/>
</dbReference>
<name>A0AAD9KC93_9ANNE</name>
<gene>
    <name evidence="10" type="ORF">LSH36_15g16009</name>
</gene>
<keyword evidence="3 6" id="KW-0285">Flavoprotein</keyword>
<evidence type="ECO:0000256" key="5">
    <source>
        <dbReference type="ARBA" id="ARBA00023002"/>
    </source>
</evidence>
<dbReference type="InterPro" id="IPR013786">
    <property type="entry name" value="AcylCoA_DH/ox_N"/>
</dbReference>